<evidence type="ECO:0000256" key="7">
    <source>
        <dbReference type="PROSITE-ProRule" id="PRU00236"/>
    </source>
</evidence>
<evidence type="ECO:0000256" key="8">
    <source>
        <dbReference type="SAM" id="MobiDB-lite"/>
    </source>
</evidence>
<dbReference type="AlphaFoldDB" id="A0A7S4MIQ6"/>
<feature type="active site" description="Proton acceptor" evidence="7">
    <location>
        <position position="117"/>
    </location>
</feature>
<accession>A0A7S4MIQ6</accession>
<evidence type="ECO:0000256" key="2">
    <source>
        <dbReference type="ARBA" id="ARBA00022679"/>
    </source>
</evidence>
<dbReference type="GO" id="GO:0017136">
    <property type="term" value="F:histone deacetylase activity, NAD-dependent"/>
    <property type="evidence" value="ECO:0007669"/>
    <property type="project" value="TreeGrafter"/>
</dbReference>
<feature type="binding site" evidence="7">
    <location>
        <position position="125"/>
    </location>
    <ligand>
        <name>Zn(2+)</name>
        <dbReference type="ChEBI" id="CHEBI:29105"/>
    </ligand>
</feature>
<feature type="binding site" evidence="7">
    <location>
        <position position="156"/>
    </location>
    <ligand>
        <name>Zn(2+)</name>
        <dbReference type="ChEBI" id="CHEBI:29105"/>
    </ligand>
</feature>
<dbReference type="EC" id="2.3.1.286" evidence="1"/>
<evidence type="ECO:0000256" key="3">
    <source>
        <dbReference type="ARBA" id="ARBA00022723"/>
    </source>
</evidence>
<evidence type="ECO:0000256" key="5">
    <source>
        <dbReference type="ARBA" id="ARBA00023027"/>
    </source>
</evidence>
<keyword evidence="5" id="KW-0520">NAD</keyword>
<keyword evidence="2" id="KW-0808">Transferase</keyword>
<dbReference type="SUPFAM" id="SSF52467">
    <property type="entry name" value="DHS-like NAD/FAD-binding domain"/>
    <property type="match status" value="1"/>
</dbReference>
<reference evidence="10" key="1">
    <citation type="submission" date="2021-01" db="EMBL/GenBank/DDBJ databases">
        <authorList>
            <person name="Corre E."/>
            <person name="Pelletier E."/>
            <person name="Niang G."/>
            <person name="Scheremetjew M."/>
            <person name="Finn R."/>
            <person name="Kale V."/>
            <person name="Holt S."/>
            <person name="Cochrane G."/>
            <person name="Meng A."/>
            <person name="Brown T."/>
            <person name="Cohen L."/>
        </authorList>
    </citation>
    <scope>NUCLEOTIDE SEQUENCE</scope>
    <source>
        <strain evidence="10">DIVA3 518/3/11/1/6</strain>
    </source>
</reference>
<feature type="region of interest" description="Disordered" evidence="8">
    <location>
        <begin position="298"/>
        <end position="318"/>
    </location>
</feature>
<dbReference type="GO" id="GO:0003714">
    <property type="term" value="F:transcription corepressor activity"/>
    <property type="evidence" value="ECO:0007669"/>
    <property type="project" value="TreeGrafter"/>
</dbReference>
<gene>
    <name evidence="10" type="ORF">VSP0166_LOCUS10500</name>
</gene>
<evidence type="ECO:0000256" key="1">
    <source>
        <dbReference type="ARBA" id="ARBA00012928"/>
    </source>
</evidence>
<feature type="binding site" evidence="7">
    <location>
        <position position="128"/>
    </location>
    <ligand>
        <name>Zn(2+)</name>
        <dbReference type="ChEBI" id="CHEBI:29105"/>
    </ligand>
</feature>
<dbReference type="Gene3D" id="3.40.50.1220">
    <property type="entry name" value="TPP-binding domain"/>
    <property type="match status" value="1"/>
</dbReference>
<dbReference type="Pfam" id="PF02146">
    <property type="entry name" value="SIR2"/>
    <property type="match status" value="1"/>
</dbReference>
<feature type="binding site" evidence="7">
    <location>
        <position position="167"/>
    </location>
    <ligand>
        <name>Zn(2+)</name>
        <dbReference type="ChEBI" id="CHEBI:29105"/>
    </ligand>
</feature>
<keyword evidence="4 7" id="KW-0862">Zinc</keyword>
<dbReference type="Gene3D" id="2.20.28.200">
    <property type="match status" value="1"/>
</dbReference>
<dbReference type="InterPro" id="IPR050134">
    <property type="entry name" value="NAD-dep_sirtuin_deacylases"/>
</dbReference>
<organism evidence="10">
    <name type="scientific">Vannella robusta</name>
    <dbReference type="NCBI Taxonomy" id="1487602"/>
    <lineage>
        <taxon>Eukaryota</taxon>
        <taxon>Amoebozoa</taxon>
        <taxon>Discosea</taxon>
        <taxon>Flabellinia</taxon>
        <taxon>Vannellidae</taxon>
        <taxon>Vannella</taxon>
    </lineage>
</organism>
<evidence type="ECO:0000313" key="10">
    <source>
        <dbReference type="EMBL" id="CAE2224392.1"/>
    </source>
</evidence>
<protein>
    <recommendedName>
        <fullName evidence="1">protein acetyllysine N-acetyltransferase</fullName>
        <ecNumber evidence="1">2.3.1.286</ecNumber>
    </recommendedName>
</protein>
<dbReference type="EMBL" id="HBKP01014803">
    <property type="protein sequence ID" value="CAE2224392.1"/>
    <property type="molecule type" value="Transcribed_RNA"/>
</dbReference>
<dbReference type="GO" id="GO:0046872">
    <property type="term" value="F:metal ion binding"/>
    <property type="evidence" value="ECO:0007669"/>
    <property type="project" value="UniProtKB-KW"/>
</dbReference>
<dbReference type="InterPro" id="IPR026590">
    <property type="entry name" value="Ssirtuin_cat_dom"/>
</dbReference>
<dbReference type="PROSITE" id="PS50305">
    <property type="entry name" value="SIRTUIN"/>
    <property type="match status" value="1"/>
</dbReference>
<sequence length="318" mass="35742">MNVPKERTDSEETTQQKVKAFAELVRKSKHLVIYTGAGVSTAASIPDYRGSEGVWTLNAQGKRPEVKLCLEQAKPTFAHMALVALQQKDLLKFVISTNCDGLHLRSGIDPARFAEIHGNIYKEYCMDCSQEYLRPFDVRPKKIQFDKSNRKTGRLCERIDPVTNQPCLGKLRDSIINFGELLPAKEMEAAIQQSTQADYTLVIGSSMHVTSAAQLPGYSIANGGCFSICNLQPTPYDEDVTLSKGIRLFCKADEFMRLLMKELDIEVPEYYEEILTEEEMMRGIITDPEHGVLQKYNVHSMSDDGPPPPDVLNDQARF</sequence>
<dbReference type="PANTHER" id="PTHR11085:SF12">
    <property type="entry name" value="NAD-DEPENDENT PROTEIN DEACYLASE SIRTUIN-6"/>
    <property type="match status" value="1"/>
</dbReference>
<dbReference type="InterPro" id="IPR029035">
    <property type="entry name" value="DHS-like_NAD/FAD-binding_dom"/>
</dbReference>
<comment type="similarity">
    <text evidence="6">Belongs to the sirtuin family. Class IV subfamily.</text>
</comment>
<evidence type="ECO:0000256" key="6">
    <source>
        <dbReference type="ARBA" id="ARBA00038170"/>
    </source>
</evidence>
<evidence type="ECO:0000259" key="9">
    <source>
        <dbReference type="PROSITE" id="PS50305"/>
    </source>
</evidence>
<feature type="domain" description="Deacetylase sirtuin-type" evidence="9">
    <location>
        <begin position="11"/>
        <end position="266"/>
    </location>
</feature>
<dbReference type="FunFam" id="3.40.50.1220:FF:000038">
    <property type="entry name" value="NAD-dependent protein deacetylase sirtuin-6 isoform X2"/>
    <property type="match status" value="1"/>
</dbReference>
<dbReference type="PANTHER" id="PTHR11085">
    <property type="entry name" value="NAD-DEPENDENT PROTEIN DEACYLASE SIRTUIN-5, MITOCHONDRIAL-RELATED"/>
    <property type="match status" value="1"/>
</dbReference>
<dbReference type="GO" id="GO:0070403">
    <property type="term" value="F:NAD+ binding"/>
    <property type="evidence" value="ECO:0007669"/>
    <property type="project" value="InterPro"/>
</dbReference>
<dbReference type="InterPro" id="IPR003000">
    <property type="entry name" value="Sirtuin"/>
</dbReference>
<proteinExistence type="inferred from homology"/>
<dbReference type="GO" id="GO:0000122">
    <property type="term" value="P:negative regulation of transcription by RNA polymerase II"/>
    <property type="evidence" value="ECO:0007669"/>
    <property type="project" value="TreeGrafter"/>
</dbReference>
<name>A0A7S4MIQ6_9EUKA</name>
<evidence type="ECO:0000256" key="4">
    <source>
        <dbReference type="ARBA" id="ARBA00022833"/>
    </source>
</evidence>
<keyword evidence="3 7" id="KW-0479">Metal-binding</keyword>
<dbReference type="GO" id="GO:0005634">
    <property type="term" value="C:nucleus"/>
    <property type="evidence" value="ECO:0007669"/>
    <property type="project" value="TreeGrafter"/>
</dbReference>